<dbReference type="Pfam" id="PF01878">
    <property type="entry name" value="EVE"/>
    <property type="match status" value="1"/>
</dbReference>
<evidence type="ECO:0000313" key="3">
    <source>
        <dbReference type="Proteomes" id="UP000002534"/>
    </source>
</evidence>
<dbReference type="Proteomes" id="UP000002534">
    <property type="component" value="Chromosome"/>
</dbReference>
<dbReference type="InterPro" id="IPR052181">
    <property type="entry name" value="5hmC_binding"/>
</dbReference>
<organism evidence="2 3">
    <name type="scientific">Syntrophotalea carbinolica (strain DSM 2380 / NBRC 103641 / GraBd1)</name>
    <name type="common">Pelobacter carbinolicus</name>
    <dbReference type="NCBI Taxonomy" id="338963"/>
    <lineage>
        <taxon>Bacteria</taxon>
        <taxon>Pseudomonadati</taxon>
        <taxon>Thermodesulfobacteriota</taxon>
        <taxon>Desulfuromonadia</taxon>
        <taxon>Desulfuromonadales</taxon>
        <taxon>Syntrophotaleaceae</taxon>
        <taxon>Syntrophotalea</taxon>
    </lineage>
</organism>
<dbReference type="STRING" id="338963.Pcar_1312"/>
<dbReference type="CDD" id="cd21133">
    <property type="entry name" value="EVE"/>
    <property type="match status" value="1"/>
</dbReference>
<dbReference type="RefSeq" id="WP_011341036.1">
    <property type="nucleotide sequence ID" value="NC_007498.2"/>
</dbReference>
<keyword evidence="3" id="KW-1185">Reference proteome</keyword>
<reference evidence="3" key="1">
    <citation type="submission" date="2005-10" db="EMBL/GenBank/DDBJ databases">
        <title>Complete sequence of Pelobacter carbinolicus DSM 2380.</title>
        <authorList>
            <person name="Copeland A."/>
            <person name="Lucas S."/>
            <person name="Lapidus A."/>
            <person name="Barry K."/>
            <person name="Detter J.C."/>
            <person name="Glavina T."/>
            <person name="Hammon N."/>
            <person name="Israni S."/>
            <person name="Pitluck S."/>
            <person name="Chertkov O."/>
            <person name="Schmutz J."/>
            <person name="Larimer F."/>
            <person name="Land M."/>
            <person name="Kyrpides N."/>
            <person name="Ivanova N."/>
            <person name="Richardson P."/>
        </authorList>
    </citation>
    <scope>NUCLEOTIDE SEQUENCE [LARGE SCALE GENOMIC DNA]</scope>
    <source>
        <strain evidence="3">DSM 2380 / NBRC 103641 / GraBd1</strain>
    </source>
</reference>
<dbReference type="InterPro" id="IPR047197">
    <property type="entry name" value="THYN1-like_EVE"/>
</dbReference>
<sequence length="165" mass="18994">MAENCRYWLMKSEPGCFSIDDLKDCPDGISPWDGVRNYQARNLLRDEIKAGDGVLFYHSNIREPAIVGVARVVRAGYPDHTARDPQSEHFDPRSTDAAPIWYMVDVQYVAHLVRPLTRDDLRQHPRLMDMAVLKRGNRLSVQPVSEEQWRDVLRFGGMSELPDKI</sequence>
<dbReference type="InterPro" id="IPR015947">
    <property type="entry name" value="PUA-like_sf"/>
</dbReference>
<evidence type="ECO:0000259" key="1">
    <source>
        <dbReference type="Pfam" id="PF01878"/>
    </source>
</evidence>
<dbReference type="eggNOG" id="COG2947">
    <property type="taxonomic scope" value="Bacteria"/>
</dbReference>
<dbReference type="HOGENOM" id="CLU_041799_2_2_7"/>
<dbReference type="Gene3D" id="3.10.590.10">
    <property type="entry name" value="ph1033 like domains"/>
    <property type="match status" value="1"/>
</dbReference>
<evidence type="ECO:0000313" key="2">
    <source>
        <dbReference type="EMBL" id="ABA88561.1"/>
    </source>
</evidence>
<dbReference type="InterPro" id="IPR002740">
    <property type="entry name" value="EVE_domain"/>
</dbReference>
<dbReference type="AlphaFoldDB" id="Q3A4Z6"/>
<dbReference type="EMBL" id="CP000142">
    <property type="protein sequence ID" value="ABA88561.1"/>
    <property type="molecule type" value="Genomic_DNA"/>
</dbReference>
<proteinExistence type="predicted"/>
<gene>
    <name evidence="2" type="ordered locus">Pcar_1312</name>
</gene>
<dbReference type="SUPFAM" id="SSF88697">
    <property type="entry name" value="PUA domain-like"/>
    <property type="match status" value="1"/>
</dbReference>
<feature type="domain" description="EVE" evidence="1">
    <location>
        <begin position="6"/>
        <end position="154"/>
    </location>
</feature>
<name>Q3A4Z6_SYNC1</name>
<dbReference type="PANTHER" id="PTHR14087:SF7">
    <property type="entry name" value="THYMOCYTE NUCLEAR PROTEIN 1"/>
    <property type="match status" value="1"/>
</dbReference>
<dbReference type="PANTHER" id="PTHR14087">
    <property type="entry name" value="THYMOCYTE NUCLEAR PROTEIN 1"/>
    <property type="match status" value="1"/>
</dbReference>
<dbReference type="OrthoDB" id="9791347at2"/>
<dbReference type="KEGG" id="pca:Pcar_1312"/>
<accession>Q3A4Z6</accession>
<reference evidence="2 3" key="2">
    <citation type="journal article" date="2012" name="BMC Genomics">
        <title>The genome of Pelobacter carbinolicus reveals surprising metabolic capabilities and physiological features.</title>
        <authorList>
            <person name="Aklujkar M."/>
            <person name="Haveman S.A."/>
            <person name="Didonato R.Jr."/>
            <person name="Chertkov O."/>
            <person name="Han C.S."/>
            <person name="Land M.L."/>
            <person name="Brown P."/>
            <person name="Lovley D.R."/>
        </authorList>
    </citation>
    <scope>NUCLEOTIDE SEQUENCE [LARGE SCALE GENOMIC DNA]</scope>
    <source>
        <strain evidence="3">DSM 2380 / NBRC 103641 / GraBd1</strain>
    </source>
</reference>
<protein>
    <submittedName>
        <fullName evidence="2">EVE domain protein</fullName>
    </submittedName>
</protein>